<feature type="domain" description="BTB" evidence="1">
    <location>
        <begin position="23"/>
        <end position="92"/>
    </location>
</feature>
<dbReference type="PROSITE" id="PS50097">
    <property type="entry name" value="BTB"/>
    <property type="match status" value="1"/>
</dbReference>
<evidence type="ECO:0000313" key="4">
    <source>
        <dbReference type="Proteomes" id="UP000266861"/>
    </source>
</evidence>
<dbReference type="OrthoDB" id="1022638at2759"/>
<dbReference type="SMART" id="SM00225">
    <property type="entry name" value="BTB"/>
    <property type="match status" value="1"/>
</dbReference>
<evidence type="ECO:0000259" key="2">
    <source>
        <dbReference type="PROSITE" id="PS51886"/>
    </source>
</evidence>
<organism evidence="3 4">
    <name type="scientific">Diversispora epigaea</name>
    <dbReference type="NCBI Taxonomy" id="1348612"/>
    <lineage>
        <taxon>Eukaryota</taxon>
        <taxon>Fungi</taxon>
        <taxon>Fungi incertae sedis</taxon>
        <taxon>Mucoromycota</taxon>
        <taxon>Glomeromycotina</taxon>
        <taxon>Glomeromycetes</taxon>
        <taxon>Diversisporales</taxon>
        <taxon>Diversisporaceae</taxon>
        <taxon>Diversispora</taxon>
    </lineage>
</organism>
<dbReference type="PANTHER" id="PTHR46306">
    <property type="entry name" value="BTB/POZ DOMAIN-CONTAINING PROTEIN 9"/>
    <property type="match status" value="1"/>
</dbReference>
<feature type="domain" description="TLDc" evidence="2">
    <location>
        <begin position="572"/>
        <end position="726"/>
    </location>
</feature>
<protein>
    <recommendedName>
        <fullName evidence="5">BTB domain-containing protein</fullName>
    </recommendedName>
</protein>
<dbReference type="InterPro" id="IPR052407">
    <property type="entry name" value="BTB_POZ_domain_cont_9"/>
</dbReference>
<dbReference type="Pfam" id="PF07707">
    <property type="entry name" value="BACK"/>
    <property type="match status" value="1"/>
</dbReference>
<comment type="caution">
    <text evidence="3">The sequence shown here is derived from an EMBL/GenBank/DDBJ whole genome shotgun (WGS) entry which is preliminary data.</text>
</comment>
<evidence type="ECO:0000313" key="3">
    <source>
        <dbReference type="EMBL" id="RHZ88266.1"/>
    </source>
</evidence>
<dbReference type="SUPFAM" id="SSF54695">
    <property type="entry name" value="POZ domain"/>
    <property type="match status" value="1"/>
</dbReference>
<dbReference type="GO" id="GO:0005737">
    <property type="term" value="C:cytoplasm"/>
    <property type="evidence" value="ECO:0007669"/>
    <property type="project" value="TreeGrafter"/>
</dbReference>
<dbReference type="Proteomes" id="UP000266861">
    <property type="component" value="Unassembled WGS sequence"/>
</dbReference>
<dbReference type="Pfam" id="PF07534">
    <property type="entry name" value="TLD"/>
    <property type="match status" value="2"/>
</dbReference>
<dbReference type="PANTHER" id="PTHR46306:SF1">
    <property type="entry name" value="BTB_POZ DOMAIN-CONTAINING PROTEIN 9"/>
    <property type="match status" value="1"/>
</dbReference>
<dbReference type="InterPro" id="IPR006571">
    <property type="entry name" value="TLDc_dom"/>
</dbReference>
<dbReference type="InterPro" id="IPR000210">
    <property type="entry name" value="BTB/POZ_dom"/>
</dbReference>
<sequence>MTFQFFDKLSRNFVELLSDKDDFNIIIIVKNEKSFKAHSNVLKCRSPYFRKELKNIIPNENNIKTITKPNISDKIFDIIIKYIYGGVVDLENVETKFIFDLMIVANEFEIEELTKKLENHLIKTKSSWLKSHFTLVYRSIFSENNFKYLEKFCNDIVAKYPNLIFDADDFISLQESALVSLLKRDDLQLEEVVIWEYLIKWGIAQNSTLPVDLKEWTKENFTTLKITLQQCLPLIRYFHISGTDVSKKIMPYKKILDKQLWKDLTQYFMDPEQPVESIILPPRTILAQELPDRATEQAKPLSTIISYEHVAEISSWIDRKSSTYSLTSIPYEFQLIFRGSINGFEPQKFWNICYNHASTVVIMKVKGTEEILGGYNPLAWEYHISGSWAKTNDSFIFSLKNDNLQNSILSRVKKNEYAIWNIYKPGQKTYGIHFGHDLYMYSPSSNFTLDNKSGCNNNRGHYEKPISTTTDSFSIVDYEVFKIIKKTAKFCNYIVAKYPSLIFDAQYFTHDLQLEEGIIWNIYFLIPSTDVSKKKNKALQEILDEQLWEDLTQKILVAELFTRTTAANTLSTIITYEHVAEISSWIDRESRTYSLTYTPYDFQLILRGSINRSDPQTFWDICHGHASTVVIMKVKGTEEILGGYNPLSWDANTSGSYGETNDGFIFSLKNGNVQNSILSRVKNRHLAIYNFAKGSQVYYDPHFGYNLCMYSPSSNFTLDMKIWKRSSSKASLKDPQAQQ</sequence>
<feature type="domain" description="TLDc" evidence="2">
    <location>
        <begin position="303"/>
        <end position="484"/>
    </location>
</feature>
<dbReference type="PROSITE" id="PS51886">
    <property type="entry name" value="TLDC"/>
    <property type="match status" value="2"/>
</dbReference>
<proteinExistence type="predicted"/>
<accession>A0A397JQH3</accession>
<dbReference type="InterPro" id="IPR011333">
    <property type="entry name" value="SKP1/BTB/POZ_sf"/>
</dbReference>
<dbReference type="EMBL" id="PQFF01000022">
    <property type="protein sequence ID" value="RHZ88266.1"/>
    <property type="molecule type" value="Genomic_DNA"/>
</dbReference>
<reference evidence="3 4" key="1">
    <citation type="submission" date="2018-08" db="EMBL/GenBank/DDBJ databases">
        <title>Genome and evolution of the arbuscular mycorrhizal fungus Diversispora epigaea (formerly Glomus versiforme) and its bacterial endosymbionts.</title>
        <authorList>
            <person name="Sun X."/>
            <person name="Fei Z."/>
            <person name="Harrison M."/>
        </authorList>
    </citation>
    <scope>NUCLEOTIDE SEQUENCE [LARGE SCALE GENOMIC DNA]</scope>
    <source>
        <strain evidence="3 4">IT104</strain>
    </source>
</reference>
<evidence type="ECO:0008006" key="5">
    <source>
        <dbReference type="Google" id="ProtNLM"/>
    </source>
</evidence>
<name>A0A397JQH3_9GLOM</name>
<dbReference type="Pfam" id="PF00651">
    <property type="entry name" value="BTB"/>
    <property type="match status" value="1"/>
</dbReference>
<gene>
    <name evidence="3" type="ORF">Glove_24g54</name>
</gene>
<evidence type="ECO:0000259" key="1">
    <source>
        <dbReference type="PROSITE" id="PS50097"/>
    </source>
</evidence>
<keyword evidence="4" id="KW-1185">Reference proteome</keyword>
<dbReference type="AlphaFoldDB" id="A0A397JQH3"/>
<dbReference type="CDD" id="cd18186">
    <property type="entry name" value="BTB_POZ_ZBTB_KLHL-like"/>
    <property type="match status" value="1"/>
</dbReference>
<dbReference type="InterPro" id="IPR011705">
    <property type="entry name" value="BACK"/>
</dbReference>
<dbReference type="Gene3D" id="3.30.710.10">
    <property type="entry name" value="Potassium Channel Kv1.1, Chain A"/>
    <property type="match status" value="1"/>
</dbReference>